<sequence length="974" mass="108284">MGPEACVNGSMRARLDAAQAHENNRETDSMKRSTGSSDKDLPLREDIRFLGRLLGDVLREQEGEAAFETVETIRQTAVRFRREDDRKAATELDRLLKKLNRDQTTSVVRAFSYFSHLANIAEDQHHNRRRRAHALAGSPPQAGSLTRALQALGEAGLSSGDVREFLSTALIMPVLTAHPTEVQRKSILDAEREIARLLAAREQPMTARERERNTLHLRGCVTTLWQTRMIRENRLAVADEIENALSYYDATFLKEIPALYLDLDEDLDTLLPAGRSRKKNAPAKTLAPFFQMGSWIGGDRDGNPNVTADTFLYASRQQSTVVLSYYLEEVHAMGAELSMSTLLVDASEELLAMAAASPDTSEHRSDEPYRRALTGVYARLAATCRALTGRDATRHPVGEAPPYADAAAFAADIRVIMASLERHHAAALAHTRVAALARAIDVFGFHLASLDLRQSSDIHEAVISELLATAGVEANYAALPEADKLALLLRELAQPRLLTSPFITYSAQTTSELSILRTVREARKRHGAALARNYIISHTETLSDLVEVMLLLKEGGMLHGCFGAGQRDTSMDLMVIPLFETIEDLRNAPVIMQSLLDLPGFDAIIRHQGGEQEVMLGYSDSNKDGGFLTSNWELYKAELALVECFTQRKIKLRMFHGRGGTVGRGGGPTYQAILSQPPGTVNGQLRLTEQGEIISSKFANRDIGRRNLETVIAATLEASLLPTRNAPQDLGKFETVMQALSDHAFAAYRNLVYETPGFKDYFFATTPITEIADLNLGSRPASRKLVDKEKRRIEDLRAIPWGFSWGQCRLLLPGWYGFGTAVQQWLKEAGGEKMQQARVRTLRTMYKQWPFFANLLSNMDMVLSKTDLAVASRYAELCEDKALRKRVFTRMSAEWQLTSDMLALITGRSERLADNPLLARSIQNRFAYLDPLNHLQVELLKRFRAGGPDSSDDRVRRAIHLSINGIAAGLRNSG</sequence>
<evidence type="ECO:0000313" key="1">
    <source>
        <dbReference type="EMBL" id="TMS56771.1"/>
    </source>
</evidence>
<dbReference type="EMBL" id="AKCV02000026">
    <property type="protein sequence ID" value="TMS56771.1"/>
    <property type="molecule type" value="Genomic_DNA"/>
</dbReference>
<reference evidence="1" key="1">
    <citation type="submission" date="2019-05" db="EMBL/GenBank/DDBJ databases">
        <title>Revised genome assembly of Burkholderiaceae (previously Ralstonia) sp. PBA.</title>
        <authorList>
            <person name="Gan H.M."/>
        </authorList>
    </citation>
    <scope>NUCLEOTIDE SEQUENCE</scope>
    <source>
        <strain evidence="1">PBA</strain>
    </source>
</reference>
<accession>A0ACD3SKS7</accession>
<proteinExistence type="predicted"/>
<dbReference type="Proteomes" id="UP000004277">
    <property type="component" value="Unassembled WGS sequence"/>
</dbReference>
<evidence type="ECO:0000313" key="2">
    <source>
        <dbReference type="Proteomes" id="UP000004277"/>
    </source>
</evidence>
<name>A0ACD3SKS7_9BURK</name>
<keyword evidence="1" id="KW-0456">Lyase</keyword>
<gene>
    <name evidence="1" type="ORF">MW7_017005</name>
</gene>
<keyword evidence="2" id="KW-1185">Reference proteome</keyword>
<protein>
    <submittedName>
        <fullName evidence="1">Phosphoenolpyruvate carboxylase</fullName>
        <ecNumber evidence="1">4.1.1.31</ecNumber>
    </submittedName>
</protein>
<organism evidence="1 2">
    <name type="scientific">Imbroritus primus</name>
    <dbReference type="NCBI Taxonomy" id="3058603"/>
    <lineage>
        <taxon>Bacteria</taxon>
        <taxon>Pseudomonadati</taxon>
        <taxon>Pseudomonadota</taxon>
        <taxon>Betaproteobacteria</taxon>
        <taxon>Burkholderiales</taxon>
        <taxon>Burkholderiaceae</taxon>
        <taxon>Imbroritus</taxon>
    </lineage>
</organism>
<dbReference type="EC" id="4.1.1.31" evidence="1"/>
<comment type="caution">
    <text evidence="1">The sequence shown here is derived from an EMBL/GenBank/DDBJ whole genome shotgun (WGS) entry which is preliminary data.</text>
</comment>